<comment type="cofactor">
    <cofactor evidence="1">
        <name>Mg(2+)</name>
        <dbReference type="ChEBI" id="CHEBI:18420"/>
    </cofactor>
</comment>
<gene>
    <name evidence="7" type="ORF">NUU61_002694</name>
</gene>
<evidence type="ECO:0000256" key="2">
    <source>
        <dbReference type="ARBA" id="ARBA00006220"/>
    </source>
</evidence>
<dbReference type="GeneID" id="81392444"/>
<dbReference type="Pfam" id="PF00719">
    <property type="entry name" value="Pyrophosphatase"/>
    <property type="match status" value="1"/>
</dbReference>
<comment type="similarity">
    <text evidence="2">Belongs to the PPase family.</text>
</comment>
<evidence type="ECO:0000256" key="5">
    <source>
        <dbReference type="ARBA" id="ARBA00022801"/>
    </source>
</evidence>
<protein>
    <recommendedName>
        <fullName evidence="3">inorganic diphosphatase</fullName>
        <ecNumber evidence="3">3.6.1.1</ecNumber>
    </recommendedName>
</protein>
<dbReference type="SUPFAM" id="SSF50324">
    <property type="entry name" value="Inorganic pyrophosphatase"/>
    <property type="match status" value="1"/>
</dbReference>
<evidence type="ECO:0000313" key="8">
    <source>
        <dbReference type="Proteomes" id="UP001141434"/>
    </source>
</evidence>
<evidence type="ECO:0000256" key="6">
    <source>
        <dbReference type="ARBA" id="ARBA00022842"/>
    </source>
</evidence>
<dbReference type="AlphaFoldDB" id="A0A9W9KHH2"/>
<keyword evidence="4" id="KW-0479">Metal-binding</keyword>
<dbReference type="GO" id="GO:0006796">
    <property type="term" value="P:phosphate-containing compound metabolic process"/>
    <property type="evidence" value="ECO:0007669"/>
    <property type="project" value="InterPro"/>
</dbReference>
<organism evidence="7 8">
    <name type="scientific">Penicillium alfredii</name>
    <dbReference type="NCBI Taxonomy" id="1506179"/>
    <lineage>
        <taxon>Eukaryota</taxon>
        <taxon>Fungi</taxon>
        <taxon>Dikarya</taxon>
        <taxon>Ascomycota</taxon>
        <taxon>Pezizomycotina</taxon>
        <taxon>Eurotiomycetes</taxon>
        <taxon>Eurotiomycetidae</taxon>
        <taxon>Eurotiales</taxon>
        <taxon>Aspergillaceae</taxon>
        <taxon>Penicillium</taxon>
    </lineage>
</organism>
<evidence type="ECO:0000256" key="1">
    <source>
        <dbReference type="ARBA" id="ARBA00001946"/>
    </source>
</evidence>
<dbReference type="EC" id="3.6.1.1" evidence="3"/>
<dbReference type="EMBL" id="JAPMSZ010000004">
    <property type="protein sequence ID" value="KAJ5105347.1"/>
    <property type="molecule type" value="Genomic_DNA"/>
</dbReference>
<reference evidence="7" key="2">
    <citation type="journal article" date="2023" name="IMA Fungus">
        <title>Comparative genomic study of the Penicillium genus elucidates a diverse pangenome and 15 lateral gene transfer events.</title>
        <authorList>
            <person name="Petersen C."/>
            <person name="Sorensen T."/>
            <person name="Nielsen M.R."/>
            <person name="Sondergaard T.E."/>
            <person name="Sorensen J.L."/>
            <person name="Fitzpatrick D.A."/>
            <person name="Frisvad J.C."/>
            <person name="Nielsen K.L."/>
        </authorList>
    </citation>
    <scope>NUCLEOTIDE SEQUENCE</scope>
    <source>
        <strain evidence="7">IBT 34128</strain>
    </source>
</reference>
<keyword evidence="8" id="KW-1185">Reference proteome</keyword>
<dbReference type="RefSeq" id="XP_056514343.1">
    <property type="nucleotide sequence ID" value="XM_056653276.1"/>
</dbReference>
<dbReference type="PANTHER" id="PTHR10286">
    <property type="entry name" value="INORGANIC PYROPHOSPHATASE"/>
    <property type="match status" value="1"/>
</dbReference>
<name>A0A9W9KHH2_9EURO</name>
<proteinExistence type="inferred from homology"/>
<reference evidence="7" key="1">
    <citation type="submission" date="2022-11" db="EMBL/GenBank/DDBJ databases">
        <authorList>
            <person name="Petersen C."/>
        </authorList>
    </citation>
    <scope>NUCLEOTIDE SEQUENCE</scope>
    <source>
        <strain evidence="7">IBT 34128</strain>
    </source>
</reference>
<sequence length="308" mass="34240">MSPPLSSYNARKTGEPCTKDFRIYLATGDELISPWHGVPLFPSAAKPHVVSMLVQIPRWSNVRLEIAKEEFLTPIRQAIQNDHLQYIPNIFPHKGYPWNYGCLPQTWQDPNLPDPHTQVPGDGGPLDVCELAGAVEKPGIIKQVKVLGAFAVLDNGQTDWKVIVVDVASPLTAMLHGIEDVETHMPGYLATMKEWFRVYKIPEGKGENVVAFGGGVEGEGLIISISFTLALITRCHGSWKKILAEPGMETKVSMSDIDIKDINLARQLQDESHSDRLQLADRTEVEKYHFLSPNWPLAASCPNRAMEV</sequence>
<evidence type="ECO:0000313" key="7">
    <source>
        <dbReference type="EMBL" id="KAJ5105347.1"/>
    </source>
</evidence>
<dbReference type="Proteomes" id="UP001141434">
    <property type="component" value="Unassembled WGS sequence"/>
</dbReference>
<evidence type="ECO:0000256" key="3">
    <source>
        <dbReference type="ARBA" id="ARBA00012146"/>
    </source>
</evidence>
<dbReference type="OrthoDB" id="1608002at2759"/>
<accession>A0A9W9KHH2</accession>
<dbReference type="InterPro" id="IPR036649">
    <property type="entry name" value="Pyrophosphatase_sf"/>
</dbReference>
<dbReference type="Gene3D" id="3.90.80.10">
    <property type="entry name" value="Inorganic pyrophosphatase"/>
    <property type="match status" value="1"/>
</dbReference>
<keyword evidence="5" id="KW-0378">Hydrolase</keyword>
<dbReference type="InterPro" id="IPR008162">
    <property type="entry name" value="Pyrophosphatase"/>
</dbReference>
<comment type="caution">
    <text evidence="7">The sequence shown here is derived from an EMBL/GenBank/DDBJ whole genome shotgun (WGS) entry which is preliminary data.</text>
</comment>
<keyword evidence="6" id="KW-0460">Magnesium</keyword>
<dbReference type="GO" id="GO:0004427">
    <property type="term" value="F:inorganic diphosphate phosphatase activity"/>
    <property type="evidence" value="ECO:0007669"/>
    <property type="project" value="UniProtKB-EC"/>
</dbReference>
<dbReference type="GO" id="GO:0005737">
    <property type="term" value="C:cytoplasm"/>
    <property type="evidence" value="ECO:0007669"/>
    <property type="project" value="InterPro"/>
</dbReference>
<dbReference type="GO" id="GO:0000287">
    <property type="term" value="F:magnesium ion binding"/>
    <property type="evidence" value="ECO:0007669"/>
    <property type="project" value="InterPro"/>
</dbReference>
<evidence type="ECO:0000256" key="4">
    <source>
        <dbReference type="ARBA" id="ARBA00022723"/>
    </source>
</evidence>